<dbReference type="SUPFAM" id="SSF56112">
    <property type="entry name" value="Protein kinase-like (PK-like)"/>
    <property type="match status" value="1"/>
</dbReference>
<reference evidence="12 13" key="1">
    <citation type="submission" date="2024-01" db="EMBL/GenBank/DDBJ databases">
        <title>The complete chloroplast genome sequence of Lithospermum erythrorhizon: insights into the phylogenetic relationship among Boraginaceae species and the maternal lineages of purple gromwells.</title>
        <authorList>
            <person name="Okada T."/>
            <person name="Watanabe K."/>
        </authorList>
    </citation>
    <scope>NUCLEOTIDE SEQUENCE [LARGE SCALE GENOMIC DNA]</scope>
</reference>
<keyword evidence="6 9" id="KW-0067">ATP-binding</keyword>
<feature type="domain" description="Protein kinase" evidence="11">
    <location>
        <begin position="378"/>
        <end position="633"/>
    </location>
</feature>
<evidence type="ECO:0000256" key="5">
    <source>
        <dbReference type="ARBA" id="ARBA00022777"/>
    </source>
</evidence>
<feature type="compositionally biased region" description="Polar residues" evidence="10">
    <location>
        <begin position="288"/>
        <end position="308"/>
    </location>
</feature>
<protein>
    <recommendedName>
        <fullName evidence="2">mitogen-activated protein kinase kinase kinase</fullName>
        <ecNumber evidence="2">2.7.11.25</ecNumber>
    </recommendedName>
</protein>
<feature type="binding site" evidence="9">
    <location>
        <position position="407"/>
    </location>
    <ligand>
        <name>ATP</name>
        <dbReference type="ChEBI" id="CHEBI:30616"/>
    </ligand>
</feature>
<dbReference type="InterPro" id="IPR017441">
    <property type="entry name" value="Protein_kinase_ATP_BS"/>
</dbReference>
<evidence type="ECO:0000259" key="11">
    <source>
        <dbReference type="PROSITE" id="PS50011"/>
    </source>
</evidence>
<evidence type="ECO:0000256" key="9">
    <source>
        <dbReference type="PROSITE-ProRule" id="PRU10141"/>
    </source>
</evidence>
<feature type="compositionally biased region" description="Basic residues" evidence="10">
    <location>
        <begin position="783"/>
        <end position="794"/>
    </location>
</feature>
<dbReference type="GO" id="GO:0004709">
    <property type="term" value="F:MAP kinase kinase kinase activity"/>
    <property type="evidence" value="ECO:0007669"/>
    <property type="project" value="UniProtKB-EC"/>
</dbReference>
<dbReference type="InterPro" id="IPR000719">
    <property type="entry name" value="Prot_kinase_dom"/>
</dbReference>
<evidence type="ECO:0000256" key="6">
    <source>
        <dbReference type="ARBA" id="ARBA00022840"/>
    </source>
</evidence>
<dbReference type="SMART" id="SM00220">
    <property type="entry name" value="S_TKc"/>
    <property type="match status" value="1"/>
</dbReference>
<gene>
    <name evidence="12" type="ORF">LIER_08448</name>
</gene>
<organism evidence="12 13">
    <name type="scientific">Lithospermum erythrorhizon</name>
    <name type="common">Purple gromwell</name>
    <name type="synonym">Lithospermum officinale var. erythrorhizon</name>
    <dbReference type="NCBI Taxonomy" id="34254"/>
    <lineage>
        <taxon>Eukaryota</taxon>
        <taxon>Viridiplantae</taxon>
        <taxon>Streptophyta</taxon>
        <taxon>Embryophyta</taxon>
        <taxon>Tracheophyta</taxon>
        <taxon>Spermatophyta</taxon>
        <taxon>Magnoliopsida</taxon>
        <taxon>eudicotyledons</taxon>
        <taxon>Gunneridae</taxon>
        <taxon>Pentapetalae</taxon>
        <taxon>asterids</taxon>
        <taxon>lamiids</taxon>
        <taxon>Boraginales</taxon>
        <taxon>Boraginaceae</taxon>
        <taxon>Boraginoideae</taxon>
        <taxon>Lithospermeae</taxon>
        <taxon>Lithospermum</taxon>
    </lineage>
</organism>
<feature type="region of interest" description="Disordered" evidence="10">
    <location>
        <begin position="249"/>
        <end position="270"/>
    </location>
</feature>
<feature type="compositionally biased region" description="Low complexity" evidence="10">
    <location>
        <begin position="341"/>
        <end position="356"/>
    </location>
</feature>
<comment type="caution">
    <text evidence="12">The sequence shown here is derived from an EMBL/GenBank/DDBJ whole genome shotgun (WGS) entry which is preliminary data.</text>
</comment>
<evidence type="ECO:0000256" key="2">
    <source>
        <dbReference type="ARBA" id="ARBA00012406"/>
    </source>
</evidence>
<feature type="compositionally biased region" description="Low complexity" evidence="10">
    <location>
        <begin position="759"/>
        <end position="777"/>
    </location>
</feature>
<sequence>MPWWGKSSKDGKRKARKGCVVDTVHGKLRIFSEEKGLRFGSTSVIYQHPSTPLQASCYQSFSGNPIVQPVSLQGGHPSTTRRFYSENVGSKRTGRENFCQPSLLSSFAKPGHIVDTPDGKYIDMEFMTASVSTYNSSVCDDSNRKQFLTNPVPGHGTSRKTATNCSSRLKLKDKSAIPSKKNSRDILRPSNSLLNKPSVSISPGGSIVLKIPPVSASFIAPRSSISNPLVTPRRVIRCQQFVSGKSHANTSLLSSGHHSTPGSCHISGQSSVGDVPELIYRQHGRCSPESSPTVSPTMTSAGTRSRFNSLHPLGAGASPEAHILKSDDRNRQSHKLPLPPVRTSSPVPTMPSSPTSGNSQNVQSSVEADNLPSPGPRWKKGLLLGRGTFGHVYLGFNNESGDMCAMKEVTLYSDDPKSKESAHQLCQEIALLSRLRHPNIVQYYGSEMVDDNIYIYLEYVSGGSIHKVLQVYGPLREAALRSFTKQILSGLAYLHAKNTVHRDVKGANILLQPGGCVKLADFGMAKHITEEIGPMSFKGSPYWIAPEVIRSSNADVSVDIWSLGCTLIEMATGKPPWSQYEGVAALFKISNSNELPPIPDSLSEEGKDFIRKCLQRDPLQRPTAAQLLEHPFVKSSSPLERHTLSPEPVEAMHLATNSGNLQSRNPQFLDPGAIHQIRDSRTVTPISNAHSPKNTASPVSSFANLLPQQQSPWNMSATKLTPILTSHGASGSSIPNGPDIGAIQFHSPRSPKHMSERLSPTSISTPRASPSASIPISVGNVRPSHHSQSPKHRCDRLSPSLNSSPHAASSSSAHLAEGNVSFSYHTKCPTKNMHGHPISMLWPKHSSYPGPNTSYHNVKPGMFQQVPHISQVTTIHSSVKRDQIIRNFLENRTESELDIGGPGRD</sequence>
<keyword evidence="13" id="KW-1185">Reference proteome</keyword>
<evidence type="ECO:0000313" key="13">
    <source>
        <dbReference type="Proteomes" id="UP001454036"/>
    </source>
</evidence>
<feature type="region of interest" description="Disordered" evidence="10">
    <location>
        <begin position="284"/>
        <end position="376"/>
    </location>
</feature>
<comment type="catalytic activity">
    <reaction evidence="7">
        <text>L-threonyl-[protein] + ATP = O-phospho-L-threonyl-[protein] + ADP + H(+)</text>
        <dbReference type="Rhea" id="RHEA:46608"/>
        <dbReference type="Rhea" id="RHEA-COMP:11060"/>
        <dbReference type="Rhea" id="RHEA-COMP:11605"/>
        <dbReference type="ChEBI" id="CHEBI:15378"/>
        <dbReference type="ChEBI" id="CHEBI:30013"/>
        <dbReference type="ChEBI" id="CHEBI:30616"/>
        <dbReference type="ChEBI" id="CHEBI:61977"/>
        <dbReference type="ChEBI" id="CHEBI:456216"/>
        <dbReference type="EC" id="2.7.11.25"/>
    </reaction>
</comment>
<dbReference type="AlphaFoldDB" id="A0AAV3PC37"/>
<feature type="region of interest" description="Disordered" evidence="10">
    <location>
        <begin position="724"/>
        <end position="813"/>
    </location>
</feature>
<dbReference type="PROSITE" id="PS50011">
    <property type="entry name" value="PROTEIN_KINASE_DOM"/>
    <property type="match status" value="1"/>
</dbReference>
<dbReference type="EC" id="2.7.11.25" evidence="2"/>
<comment type="catalytic activity">
    <reaction evidence="8">
        <text>L-seryl-[protein] + ATP = O-phospho-L-seryl-[protein] + ADP + H(+)</text>
        <dbReference type="Rhea" id="RHEA:17989"/>
        <dbReference type="Rhea" id="RHEA-COMP:9863"/>
        <dbReference type="Rhea" id="RHEA-COMP:11604"/>
        <dbReference type="ChEBI" id="CHEBI:15378"/>
        <dbReference type="ChEBI" id="CHEBI:29999"/>
        <dbReference type="ChEBI" id="CHEBI:30616"/>
        <dbReference type="ChEBI" id="CHEBI:83421"/>
        <dbReference type="ChEBI" id="CHEBI:456216"/>
        <dbReference type="EC" id="2.7.11.25"/>
    </reaction>
</comment>
<evidence type="ECO:0000256" key="4">
    <source>
        <dbReference type="ARBA" id="ARBA00022741"/>
    </source>
</evidence>
<dbReference type="PANTHER" id="PTHR48016:SF17">
    <property type="entry name" value="MITOGEN-ACTIVATED PROTEIN KINASE KINASE KINASE YODA"/>
    <property type="match status" value="1"/>
</dbReference>
<dbReference type="Gene3D" id="1.10.510.10">
    <property type="entry name" value="Transferase(Phosphotransferase) domain 1"/>
    <property type="match status" value="1"/>
</dbReference>
<evidence type="ECO:0000256" key="7">
    <source>
        <dbReference type="ARBA" id="ARBA00047559"/>
    </source>
</evidence>
<dbReference type="Proteomes" id="UP001454036">
    <property type="component" value="Unassembled WGS sequence"/>
</dbReference>
<evidence type="ECO:0000313" key="12">
    <source>
        <dbReference type="EMBL" id="GAA0149215.1"/>
    </source>
</evidence>
<dbReference type="Pfam" id="PF00069">
    <property type="entry name" value="Pkinase"/>
    <property type="match status" value="1"/>
</dbReference>
<evidence type="ECO:0000256" key="10">
    <source>
        <dbReference type="SAM" id="MobiDB-lite"/>
    </source>
</evidence>
<dbReference type="GO" id="GO:0005524">
    <property type="term" value="F:ATP binding"/>
    <property type="evidence" value="ECO:0007669"/>
    <property type="project" value="UniProtKB-UniRule"/>
</dbReference>
<keyword evidence="5 12" id="KW-0418">Kinase</keyword>
<keyword evidence="3" id="KW-0808">Transferase</keyword>
<comment type="similarity">
    <text evidence="1">Belongs to the protein kinase superfamily. STE Ser/Thr protein kinase family. MAP kinase kinase kinase subfamily.</text>
</comment>
<proteinExistence type="inferred from homology"/>
<dbReference type="EMBL" id="BAABME010001365">
    <property type="protein sequence ID" value="GAA0149215.1"/>
    <property type="molecule type" value="Genomic_DNA"/>
</dbReference>
<evidence type="ECO:0000256" key="3">
    <source>
        <dbReference type="ARBA" id="ARBA00022679"/>
    </source>
</evidence>
<dbReference type="GO" id="GO:0005737">
    <property type="term" value="C:cytoplasm"/>
    <property type="evidence" value="ECO:0007669"/>
    <property type="project" value="TreeGrafter"/>
</dbReference>
<dbReference type="FunFam" id="1.10.510.10:FF:001239">
    <property type="entry name" value="Predicted protein"/>
    <property type="match status" value="1"/>
</dbReference>
<name>A0AAV3PC37_LITER</name>
<dbReference type="PANTHER" id="PTHR48016">
    <property type="entry name" value="MAP KINASE KINASE KINASE SSK2-RELATED-RELATED"/>
    <property type="match status" value="1"/>
</dbReference>
<dbReference type="PROSITE" id="PS00107">
    <property type="entry name" value="PROTEIN_KINASE_ATP"/>
    <property type="match status" value="1"/>
</dbReference>
<evidence type="ECO:0000256" key="8">
    <source>
        <dbReference type="ARBA" id="ARBA00048329"/>
    </source>
</evidence>
<evidence type="ECO:0000256" key="1">
    <source>
        <dbReference type="ARBA" id="ARBA00006529"/>
    </source>
</evidence>
<accession>A0AAV3PC37</accession>
<feature type="compositionally biased region" description="Polar residues" evidence="10">
    <location>
        <begin position="724"/>
        <end position="735"/>
    </location>
</feature>
<feature type="compositionally biased region" description="Low complexity" evidence="10">
    <location>
        <begin position="797"/>
        <end position="813"/>
    </location>
</feature>
<feature type="compositionally biased region" description="Basic and acidic residues" evidence="10">
    <location>
        <begin position="322"/>
        <end position="331"/>
    </location>
</feature>
<keyword evidence="12" id="KW-0723">Serine/threonine-protein kinase</keyword>
<dbReference type="CDD" id="cd06632">
    <property type="entry name" value="STKc_MEKK1_plant"/>
    <property type="match status" value="1"/>
</dbReference>
<dbReference type="InterPro" id="IPR011009">
    <property type="entry name" value="Kinase-like_dom_sf"/>
</dbReference>
<keyword evidence="4 9" id="KW-0547">Nucleotide-binding</keyword>
<dbReference type="InterPro" id="IPR050538">
    <property type="entry name" value="MAP_kinase_kinase_kinase"/>
</dbReference>
<feature type="compositionally biased region" description="Polar residues" evidence="10">
    <location>
        <begin position="357"/>
        <end position="367"/>
    </location>
</feature>